<dbReference type="Proteomes" id="UP000184476">
    <property type="component" value="Unassembled WGS sequence"/>
</dbReference>
<dbReference type="SUPFAM" id="SSF52210">
    <property type="entry name" value="Succinyl-CoA synthetase domains"/>
    <property type="match status" value="1"/>
</dbReference>
<dbReference type="AlphaFoldDB" id="A0A1M4SKJ5"/>
<dbReference type="SUPFAM" id="SSF56059">
    <property type="entry name" value="Glutathione synthetase ATP-binding domain-like"/>
    <property type="match status" value="1"/>
</dbReference>
<organism evidence="5 6">
    <name type="scientific">Seinonella peptonophila</name>
    <dbReference type="NCBI Taxonomy" id="112248"/>
    <lineage>
        <taxon>Bacteria</taxon>
        <taxon>Bacillati</taxon>
        <taxon>Bacillota</taxon>
        <taxon>Bacilli</taxon>
        <taxon>Bacillales</taxon>
        <taxon>Thermoactinomycetaceae</taxon>
        <taxon>Seinonella</taxon>
    </lineage>
</organism>
<protein>
    <submittedName>
        <fullName evidence="5">Succinyl-CoA synthetase beta subunit</fullName>
    </submittedName>
</protein>
<feature type="domain" description="ATP-grasp fold succinyl-CoA synthetase-type" evidence="4">
    <location>
        <begin position="2"/>
        <end position="181"/>
    </location>
</feature>
<dbReference type="PANTHER" id="PTHR11815:SF10">
    <property type="entry name" value="SUCCINATE--COA LIGASE [GDP-FORMING] SUBUNIT BETA, MITOCHONDRIAL"/>
    <property type="match status" value="1"/>
</dbReference>
<dbReference type="OrthoDB" id="9802602at2"/>
<evidence type="ECO:0000256" key="2">
    <source>
        <dbReference type="ARBA" id="ARBA00022598"/>
    </source>
</evidence>
<dbReference type="GO" id="GO:0004775">
    <property type="term" value="F:succinate-CoA ligase (ADP-forming) activity"/>
    <property type="evidence" value="ECO:0007669"/>
    <property type="project" value="TreeGrafter"/>
</dbReference>
<sequence>MNLYEYEGKKLFSIYNIPISQGWLWPNLPSVDQPLMAKAQVLTGGRGKLGGILPVQSLENLEPVVQKLMDLKIKGEKTNTVYLEEIVSFQRELYLSLTLDRNEKSPILLVSKMGGVDIESVPNEQILQIPIHLLIGVQNYMIRHVADFLELSQEIVADLLEKLWRLFIREEAELVEINPLFVDQSGSITAGDAKVVLSKEDNKSLRSFYLPREENTFEAKCKQLGAVGVELDGEIAIITSGAGLGMATLDWICHHNHSVRALVDLGGYIIHDIQKAKRLLHEVVLLNPKGILINFYFQVASCEVLGQAIAEELGHSAIPVSVRLKGKQEEQALRLLTSYQNINTASDLEQAFANSIG</sequence>
<dbReference type="RefSeq" id="WP_073150013.1">
    <property type="nucleotide sequence ID" value="NZ_FQVL01000001.1"/>
</dbReference>
<dbReference type="InterPro" id="IPR013815">
    <property type="entry name" value="ATP_grasp_subdomain_1"/>
</dbReference>
<dbReference type="GO" id="GO:0006099">
    <property type="term" value="P:tricarboxylic acid cycle"/>
    <property type="evidence" value="ECO:0007669"/>
    <property type="project" value="UniProtKB-KW"/>
</dbReference>
<dbReference type="Gene3D" id="3.30.470.20">
    <property type="entry name" value="ATP-grasp fold, B domain"/>
    <property type="match status" value="1"/>
</dbReference>
<dbReference type="GO" id="GO:0005524">
    <property type="term" value="F:ATP binding"/>
    <property type="evidence" value="ECO:0007669"/>
    <property type="project" value="InterPro"/>
</dbReference>
<dbReference type="PANTHER" id="PTHR11815">
    <property type="entry name" value="SUCCINYL-COA SYNTHETASE BETA CHAIN"/>
    <property type="match status" value="1"/>
</dbReference>
<evidence type="ECO:0000313" key="5">
    <source>
        <dbReference type="EMBL" id="SHE32721.1"/>
    </source>
</evidence>
<evidence type="ECO:0000256" key="3">
    <source>
        <dbReference type="ARBA" id="ARBA00022741"/>
    </source>
</evidence>
<keyword evidence="3" id="KW-0547">Nucleotide-binding</keyword>
<dbReference type="InterPro" id="IPR005809">
    <property type="entry name" value="Succ_CoA_ligase-like_bsu"/>
</dbReference>
<reference evidence="5 6" key="1">
    <citation type="submission" date="2016-11" db="EMBL/GenBank/DDBJ databases">
        <authorList>
            <person name="Jaros S."/>
            <person name="Januszkiewicz K."/>
            <person name="Wedrychowicz H."/>
        </authorList>
    </citation>
    <scope>NUCLEOTIDE SEQUENCE [LARGE SCALE GENOMIC DNA]</scope>
    <source>
        <strain evidence="5 6">DSM 44666</strain>
    </source>
</reference>
<dbReference type="STRING" id="112248.SAMN05444392_10119"/>
<dbReference type="PIRSF" id="PIRSF001554">
    <property type="entry name" value="SucCS_beta"/>
    <property type="match status" value="1"/>
</dbReference>
<dbReference type="InterPro" id="IPR013650">
    <property type="entry name" value="ATP-grasp_succ-CoA_synth-type"/>
</dbReference>
<keyword evidence="6" id="KW-1185">Reference proteome</keyword>
<dbReference type="Gene3D" id="3.30.1490.20">
    <property type="entry name" value="ATP-grasp fold, A domain"/>
    <property type="match status" value="1"/>
</dbReference>
<dbReference type="Pfam" id="PF08442">
    <property type="entry name" value="ATP-grasp_2"/>
    <property type="match status" value="1"/>
</dbReference>
<dbReference type="InterPro" id="IPR016102">
    <property type="entry name" value="Succinyl-CoA_synth-like"/>
</dbReference>
<dbReference type="EMBL" id="FQVL01000001">
    <property type="protein sequence ID" value="SHE32721.1"/>
    <property type="molecule type" value="Genomic_DNA"/>
</dbReference>
<dbReference type="GO" id="GO:0042709">
    <property type="term" value="C:succinate-CoA ligase complex"/>
    <property type="evidence" value="ECO:0007669"/>
    <property type="project" value="TreeGrafter"/>
</dbReference>
<keyword evidence="2" id="KW-0436">Ligase</keyword>
<evidence type="ECO:0000259" key="4">
    <source>
        <dbReference type="Pfam" id="PF08442"/>
    </source>
</evidence>
<evidence type="ECO:0000256" key="1">
    <source>
        <dbReference type="ARBA" id="ARBA00022532"/>
    </source>
</evidence>
<gene>
    <name evidence="5" type="ORF">SAMN05444392_10119</name>
</gene>
<dbReference type="GO" id="GO:0006104">
    <property type="term" value="P:succinyl-CoA metabolic process"/>
    <property type="evidence" value="ECO:0007669"/>
    <property type="project" value="TreeGrafter"/>
</dbReference>
<keyword evidence="1" id="KW-0816">Tricarboxylic acid cycle</keyword>
<accession>A0A1M4SKJ5</accession>
<proteinExistence type="predicted"/>
<dbReference type="Gene3D" id="3.40.50.261">
    <property type="entry name" value="Succinyl-CoA synthetase domains"/>
    <property type="match status" value="1"/>
</dbReference>
<evidence type="ECO:0000313" key="6">
    <source>
        <dbReference type="Proteomes" id="UP000184476"/>
    </source>
</evidence>
<name>A0A1M4SKJ5_9BACL</name>